<evidence type="ECO:0000256" key="10">
    <source>
        <dbReference type="ARBA" id="ARBA00041760"/>
    </source>
</evidence>
<dbReference type="AlphaFoldDB" id="A0A803K661"/>
<dbReference type="PANTHER" id="PTHR46516:SF1">
    <property type="entry name" value="TRNA-SPECIFIC ADENOSINE DEAMINASE 1"/>
    <property type="match status" value="1"/>
</dbReference>
<reference evidence="13" key="1">
    <citation type="journal article" date="2010" name="Science">
        <title>The genome of the Western clawed frog Xenopus tropicalis.</title>
        <authorList>
            <person name="Hellsten U."/>
            <person name="Harland R.M."/>
            <person name="Gilchrist M.J."/>
            <person name="Hendrix D."/>
            <person name="Jurka J."/>
            <person name="Kapitonov V."/>
            <person name="Ovcharenko I."/>
            <person name="Putnam N.H."/>
            <person name="Shu S."/>
            <person name="Taher L."/>
            <person name="Blitz I.L."/>
            <person name="Blumberg B."/>
            <person name="Dichmann D.S."/>
            <person name="Dubchak I."/>
            <person name="Amaya E."/>
            <person name="Detter J.C."/>
            <person name="Fletcher R."/>
            <person name="Gerhard D.S."/>
            <person name="Goodstein D."/>
            <person name="Graves T."/>
            <person name="Grigoriev I.V."/>
            <person name="Grimwood J."/>
            <person name="Kawashima T."/>
            <person name="Lindquist E."/>
            <person name="Lucas S.M."/>
            <person name="Mead P.E."/>
            <person name="Mitros T."/>
            <person name="Ogino H."/>
            <person name="Ohta Y."/>
            <person name="Poliakov A.V."/>
            <person name="Pollet N."/>
            <person name="Robert J."/>
            <person name="Salamov A."/>
            <person name="Sater A.K."/>
            <person name="Schmutz J."/>
            <person name="Terry A."/>
            <person name="Vize P.D."/>
            <person name="Warren W.C."/>
            <person name="Wells D."/>
            <person name="Wills A."/>
            <person name="Wilson R.K."/>
            <person name="Zimmerman L.B."/>
            <person name="Zorn A.M."/>
            <person name="Grainger R."/>
            <person name="Grammer T."/>
            <person name="Khokha M.K."/>
            <person name="Richardson P.M."/>
            <person name="Rokhsar D.S."/>
        </authorList>
    </citation>
    <scope>NUCLEOTIDE SEQUENCE [LARGE SCALE GENOMIC DNA]</scope>
    <source>
        <strain evidence="13">Nigerian</strain>
    </source>
</reference>
<dbReference type="PANTHER" id="PTHR46516">
    <property type="entry name" value="TRNA-SPECIFIC ADENOSINE DEAMINASE 1"/>
    <property type="match status" value="1"/>
</dbReference>
<dbReference type="Ensembl" id="ENSXETT00000114438">
    <property type="protein sequence ID" value="ENSXETP00000115850"/>
    <property type="gene ID" value="ENSXETG00000003571"/>
</dbReference>
<dbReference type="Pfam" id="PF02137">
    <property type="entry name" value="A_deamin"/>
    <property type="match status" value="1"/>
</dbReference>
<protein>
    <recommendedName>
        <fullName evidence="9">tRNA-specific adenosine deaminase 1</fullName>
        <ecNumber evidence="8">3.5.4.34</ecNumber>
    </recommendedName>
    <alternativeName>
        <fullName evidence="10">tRNA-specific adenosine-37 deaminase</fullName>
    </alternativeName>
</protein>
<dbReference type="FunCoup" id="A0A803K661">
    <property type="interactions" value="2140"/>
</dbReference>
<feature type="domain" description="A to I editase" evidence="12">
    <location>
        <begin position="63"/>
        <end position="477"/>
    </location>
</feature>
<evidence type="ECO:0000256" key="5">
    <source>
        <dbReference type="ARBA" id="ARBA00037026"/>
    </source>
</evidence>
<keyword evidence="4" id="KW-0862">Zinc</keyword>
<sequence>MVLLQKNPRLWSADEIAALSYGHYTTQLPKQGLPDPSREWTLMAAVIQIESVEDTKVIKKVVAMGTGTKCIGQAKLRKTGDVLQDSHAEIIAKRSFQRYLLHQLSLAVSDTKDCLFIPGTEKGKWMLRPEISFVFFTSHTPCGDASIIPVISHEDELGHPLPSEVTEKDHSSNNVCESVNTTYKRKVRSEEDLGFISKKMKHSIESDEILTRPKNYEEENRHDFPSTCQKALDVHRTGAKCVAGELQDSYSPGVNYHTVGVLRIKPGRGDRTMSMSCSDKMARWNVLGCQGALLMHFLQQPIYLSAVVVGKCPFSQDAMERALYNRCHKVLSLPCAFRLNRVQIIQSDLEFQHGRHALTKKDATRKLVPCGAAVSWSAVPHHPLDVTANGYRQGTTRKAIGSPQCRSRICKAEIFNTFRELVQRLSEKQRSESLSSQGLKTYWDYKAAAITYQEAWNCLRQQAFTSWIQTPRDFLMFS</sequence>
<dbReference type="GeneTree" id="ENSGT00940000157942"/>
<dbReference type="Xenbase" id="XB-GENE-1002540">
    <property type="gene designation" value="adat1"/>
</dbReference>
<gene>
    <name evidence="13" type="primary">adat1</name>
</gene>
<evidence type="ECO:0000259" key="12">
    <source>
        <dbReference type="PROSITE" id="PS50141"/>
    </source>
</evidence>
<reference evidence="13" key="2">
    <citation type="submission" date="2021-03" db="UniProtKB">
        <authorList>
            <consortium name="Ensembl"/>
        </authorList>
    </citation>
    <scope>IDENTIFICATION</scope>
</reference>
<comment type="catalytic activity">
    <reaction evidence="11">
        <text>adenosine(37) in tRNA(Ala) + H2O + H(+) = inosine(37) in tRNA(Ala) + NH4(+)</text>
        <dbReference type="Rhea" id="RHEA:50968"/>
        <dbReference type="Rhea" id="RHEA-COMP:12855"/>
        <dbReference type="Rhea" id="RHEA-COMP:12856"/>
        <dbReference type="ChEBI" id="CHEBI:15377"/>
        <dbReference type="ChEBI" id="CHEBI:15378"/>
        <dbReference type="ChEBI" id="CHEBI:28938"/>
        <dbReference type="ChEBI" id="CHEBI:74411"/>
        <dbReference type="ChEBI" id="CHEBI:82852"/>
        <dbReference type="EC" id="3.5.4.34"/>
    </reaction>
</comment>
<evidence type="ECO:0000256" key="4">
    <source>
        <dbReference type="ARBA" id="ARBA00022833"/>
    </source>
</evidence>
<keyword evidence="1" id="KW-0819">tRNA processing</keyword>
<keyword evidence="3" id="KW-0378">Hydrolase</keyword>
<evidence type="ECO:0000256" key="1">
    <source>
        <dbReference type="ARBA" id="ARBA00022694"/>
    </source>
</evidence>
<dbReference type="GO" id="GO:0008033">
    <property type="term" value="P:tRNA processing"/>
    <property type="evidence" value="ECO:0007669"/>
    <property type="project" value="UniProtKB-KW"/>
</dbReference>
<dbReference type="InParanoid" id="A0A803K661"/>
<evidence type="ECO:0000256" key="8">
    <source>
        <dbReference type="ARBA" id="ARBA00038940"/>
    </source>
</evidence>
<accession>A0A803K661</accession>
<dbReference type="SMART" id="SM00552">
    <property type="entry name" value="ADEAMc"/>
    <property type="match status" value="1"/>
</dbReference>
<dbReference type="GO" id="GO:0046872">
    <property type="term" value="F:metal ion binding"/>
    <property type="evidence" value="ECO:0007669"/>
    <property type="project" value="UniProtKB-KW"/>
</dbReference>
<evidence type="ECO:0000256" key="11">
    <source>
        <dbReference type="ARBA" id="ARBA00047635"/>
    </source>
</evidence>
<dbReference type="Bgee" id="ENSXETG00000003571">
    <property type="expression patterns" value="Expressed in testis and 13 other cell types or tissues"/>
</dbReference>
<comment type="similarity">
    <text evidence="7">Belongs to the ADAT1 family.</text>
</comment>
<name>A0A803K661_XENTR</name>
<organism evidence="13">
    <name type="scientific">Xenopus tropicalis</name>
    <name type="common">Western clawed frog</name>
    <name type="synonym">Silurana tropicalis</name>
    <dbReference type="NCBI Taxonomy" id="8364"/>
    <lineage>
        <taxon>Eukaryota</taxon>
        <taxon>Metazoa</taxon>
        <taxon>Chordata</taxon>
        <taxon>Craniata</taxon>
        <taxon>Vertebrata</taxon>
        <taxon>Euteleostomi</taxon>
        <taxon>Amphibia</taxon>
        <taxon>Batrachia</taxon>
        <taxon>Anura</taxon>
        <taxon>Pipoidea</taxon>
        <taxon>Pipidae</taxon>
        <taxon>Xenopodinae</taxon>
        <taxon>Xenopus</taxon>
        <taxon>Silurana</taxon>
    </lineage>
</organism>
<evidence type="ECO:0000256" key="9">
    <source>
        <dbReference type="ARBA" id="ARBA00040502"/>
    </source>
</evidence>
<comment type="function">
    <text evidence="6">Specifically deaminates adenosine-37 to inosine in tRNA-Ala.</text>
</comment>
<evidence type="ECO:0000256" key="2">
    <source>
        <dbReference type="ARBA" id="ARBA00022723"/>
    </source>
</evidence>
<dbReference type="GO" id="GO:0043829">
    <property type="term" value="F:tRNA-specific adenosine-37 deaminase activity"/>
    <property type="evidence" value="ECO:0007669"/>
    <property type="project" value="UniProtKB-EC"/>
</dbReference>
<evidence type="ECO:0000256" key="7">
    <source>
        <dbReference type="ARBA" id="ARBA00038326"/>
    </source>
</evidence>
<evidence type="ECO:0000313" key="13">
    <source>
        <dbReference type="Ensembl" id="ENSXETP00000115850"/>
    </source>
</evidence>
<evidence type="ECO:0000256" key="6">
    <source>
        <dbReference type="ARBA" id="ARBA00037784"/>
    </source>
</evidence>
<evidence type="ECO:0000256" key="3">
    <source>
        <dbReference type="ARBA" id="ARBA00022801"/>
    </source>
</evidence>
<dbReference type="PROSITE" id="PS50141">
    <property type="entry name" value="A_DEAMIN_EDITASE"/>
    <property type="match status" value="1"/>
</dbReference>
<dbReference type="GO" id="GO:0003723">
    <property type="term" value="F:RNA binding"/>
    <property type="evidence" value="ECO:0007669"/>
    <property type="project" value="InterPro"/>
</dbReference>
<keyword evidence="2" id="KW-0479">Metal-binding</keyword>
<dbReference type="InterPro" id="IPR002466">
    <property type="entry name" value="A_deamin"/>
</dbReference>
<proteinExistence type="inferred from homology"/>
<dbReference type="EC" id="3.5.4.34" evidence="8"/>
<comment type="cofactor">
    <cofactor evidence="5">
        <name>1D-myo-inositol hexakisphosphate</name>
        <dbReference type="ChEBI" id="CHEBI:58130"/>
    </cofactor>
</comment>